<dbReference type="InterPro" id="IPR011250">
    <property type="entry name" value="OMP/PagP_B-barrel"/>
</dbReference>
<accession>A0A2S9V8Z9</accession>
<dbReference type="InterPro" id="IPR036737">
    <property type="entry name" value="OmpA-like_sf"/>
</dbReference>
<dbReference type="SUPFAM" id="SSF56925">
    <property type="entry name" value="OMPA-like"/>
    <property type="match status" value="1"/>
</dbReference>
<sequence length="404" mass="43082">MKKSTITLALIAAGLVSAPSFAQESEAQDWAGIYGLYYSTDEGKPEPTGQLDDGFGLGAEYGFRFDESWAARISASYLDLDGTNGGSDESGPMLGVDAMYFFQDDLFYVFGGLYHQDVGDDYQMMGYGMGKHWAVNDDVAVISEIAAYRDLSDNLYDYSVKLGVSYTFGSTSSYSEPTPAPMTTAAPADSDYDGVVDSLDKCPGTPSGTVVDSMGCNADKDGDGVINSQDQCPNTRAGVAVDGVGCAIEPDSDNDGVIDSQDACPDTPKGDKVHPNGCTIFTAEEVSIEVRILFANNSASIEDTSDPQIEDLAAFLNRYGSTSATIEGHSSAPGAAAYNKDLSQRRANALKSVLVNQYGIDASRLDTIGYGEERLLDTANTKEAHHLNRRIEVKVSETIEVPAQ</sequence>
<dbReference type="InterPro" id="IPR003367">
    <property type="entry name" value="Thrombospondin_3-like_rpt"/>
</dbReference>
<dbReference type="SUPFAM" id="SSF103647">
    <property type="entry name" value="TSP type-3 repeat"/>
    <property type="match status" value="1"/>
</dbReference>
<keyword evidence="8 10" id="KW-0472">Membrane</keyword>
<proteinExistence type="predicted"/>
<keyword evidence="9" id="KW-0998">Cell outer membrane</keyword>
<dbReference type="PANTHER" id="PTHR30329">
    <property type="entry name" value="STATOR ELEMENT OF FLAGELLAR MOTOR COMPLEX"/>
    <property type="match status" value="1"/>
</dbReference>
<evidence type="ECO:0000256" key="9">
    <source>
        <dbReference type="ARBA" id="ARBA00023237"/>
    </source>
</evidence>
<keyword evidence="3" id="KW-1134">Transmembrane beta strand</keyword>
<dbReference type="GO" id="GO:0046930">
    <property type="term" value="C:pore complex"/>
    <property type="evidence" value="ECO:0007669"/>
    <property type="project" value="UniProtKB-KW"/>
</dbReference>
<keyword evidence="5 11" id="KW-0732">Signal</keyword>
<dbReference type="PRINTS" id="PR01021">
    <property type="entry name" value="OMPADOMAIN"/>
</dbReference>
<evidence type="ECO:0000256" key="4">
    <source>
        <dbReference type="ARBA" id="ARBA00022692"/>
    </source>
</evidence>
<dbReference type="GO" id="GO:0009279">
    <property type="term" value="C:cell outer membrane"/>
    <property type="evidence" value="ECO:0007669"/>
    <property type="project" value="UniProtKB-SubCell"/>
</dbReference>
<dbReference type="RefSeq" id="WP_105935144.1">
    <property type="nucleotide sequence ID" value="NZ_PVNP01000152.1"/>
</dbReference>
<keyword evidence="14" id="KW-1185">Reference proteome</keyword>
<dbReference type="Gene3D" id="3.30.1330.60">
    <property type="entry name" value="OmpA-like domain"/>
    <property type="match status" value="1"/>
</dbReference>
<dbReference type="AlphaFoldDB" id="A0A2S9V8Z9"/>
<evidence type="ECO:0000259" key="12">
    <source>
        <dbReference type="PROSITE" id="PS51123"/>
    </source>
</evidence>
<name>A0A2S9V8Z9_9ALTE</name>
<keyword evidence="13" id="KW-0969">Cilium</keyword>
<feature type="chain" id="PRO_5015615557" evidence="11">
    <location>
        <begin position="23"/>
        <end position="404"/>
    </location>
</feature>
<dbReference type="InterPro" id="IPR027385">
    <property type="entry name" value="Beta-barrel_OMP"/>
</dbReference>
<evidence type="ECO:0000256" key="10">
    <source>
        <dbReference type="PROSITE-ProRule" id="PRU00473"/>
    </source>
</evidence>
<dbReference type="Proteomes" id="UP000238949">
    <property type="component" value="Unassembled WGS sequence"/>
</dbReference>
<evidence type="ECO:0000256" key="2">
    <source>
        <dbReference type="ARBA" id="ARBA00022448"/>
    </source>
</evidence>
<gene>
    <name evidence="13" type="ORF">C6Y40_14070</name>
</gene>
<dbReference type="InterPro" id="IPR050330">
    <property type="entry name" value="Bact_OuterMem_StrucFunc"/>
</dbReference>
<protein>
    <submittedName>
        <fullName evidence="13">Flagellar motor protein MotB</fullName>
    </submittedName>
</protein>
<feature type="signal peptide" evidence="11">
    <location>
        <begin position="1"/>
        <end position="22"/>
    </location>
</feature>
<comment type="subcellular location">
    <subcellularLocation>
        <location evidence="1">Cell outer membrane</location>
        <topology evidence="1">Multi-pass membrane protein</topology>
    </subcellularLocation>
</comment>
<keyword evidence="6" id="KW-0406">Ion transport</keyword>
<evidence type="ECO:0000256" key="11">
    <source>
        <dbReference type="SAM" id="SignalP"/>
    </source>
</evidence>
<keyword evidence="4" id="KW-0812">Transmembrane</keyword>
<evidence type="ECO:0000256" key="6">
    <source>
        <dbReference type="ARBA" id="ARBA00023065"/>
    </source>
</evidence>
<evidence type="ECO:0000256" key="7">
    <source>
        <dbReference type="ARBA" id="ARBA00023114"/>
    </source>
</evidence>
<evidence type="ECO:0000256" key="8">
    <source>
        <dbReference type="ARBA" id="ARBA00023136"/>
    </source>
</evidence>
<evidence type="ECO:0000256" key="3">
    <source>
        <dbReference type="ARBA" id="ARBA00022452"/>
    </source>
</evidence>
<organism evidence="13 14">
    <name type="scientific">Alteromonas alba</name>
    <dbReference type="NCBI Taxonomy" id="2079529"/>
    <lineage>
        <taxon>Bacteria</taxon>
        <taxon>Pseudomonadati</taxon>
        <taxon>Pseudomonadota</taxon>
        <taxon>Gammaproteobacteria</taxon>
        <taxon>Alteromonadales</taxon>
        <taxon>Alteromonadaceae</taxon>
        <taxon>Alteromonas/Salinimonas group</taxon>
        <taxon>Alteromonas</taxon>
    </lineage>
</organism>
<dbReference type="OrthoDB" id="9805832at2"/>
<keyword evidence="2" id="KW-0813">Transport</keyword>
<dbReference type="Pfam" id="PF00691">
    <property type="entry name" value="OmpA"/>
    <property type="match status" value="1"/>
</dbReference>
<keyword evidence="13" id="KW-0966">Cell projection</keyword>
<dbReference type="InterPro" id="IPR006665">
    <property type="entry name" value="OmpA-like"/>
</dbReference>
<dbReference type="PROSITE" id="PS51123">
    <property type="entry name" value="OMPA_2"/>
    <property type="match status" value="1"/>
</dbReference>
<dbReference type="InterPro" id="IPR006664">
    <property type="entry name" value="OMP_bac"/>
</dbReference>
<dbReference type="CDD" id="cd07185">
    <property type="entry name" value="OmpA_C-like"/>
    <property type="match status" value="1"/>
</dbReference>
<dbReference type="SUPFAM" id="SSF103088">
    <property type="entry name" value="OmpA-like"/>
    <property type="match status" value="1"/>
</dbReference>
<keyword evidence="13" id="KW-0282">Flagellum</keyword>
<dbReference type="Gene3D" id="2.40.160.20">
    <property type="match status" value="1"/>
</dbReference>
<evidence type="ECO:0000313" key="14">
    <source>
        <dbReference type="Proteomes" id="UP000238949"/>
    </source>
</evidence>
<feature type="domain" description="OmpA-like" evidence="12">
    <location>
        <begin position="281"/>
        <end position="399"/>
    </location>
</feature>
<dbReference type="GO" id="GO:0007155">
    <property type="term" value="P:cell adhesion"/>
    <property type="evidence" value="ECO:0007669"/>
    <property type="project" value="InterPro"/>
</dbReference>
<dbReference type="GO" id="GO:0006811">
    <property type="term" value="P:monoatomic ion transport"/>
    <property type="evidence" value="ECO:0007669"/>
    <property type="project" value="UniProtKB-KW"/>
</dbReference>
<dbReference type="InterPro" id="IPR028974">
    <property type="entry name" value="TSP_type-3_rpt"/>
</dbReference>
<comment type="caution">
    <text evidence="13">The sequence shown here is derived from an EMBL/GenBank/DDBJ whole genome shotgun (WGS) entry which is preliminary data.</text>
</comment>
<dbReference type="PANTHER" id="PTHR30329:SF21">
    <property type="entry name" value="LIPOPROTEIN YIAD-RELATED"/>
    <property type="match status" value="1"/>
</dbReference>
<evidence type="ECO:0000256" key="5">
    <source>
        <dbReference type="ARBA" id="ARBA00022729"/>
    </source>
</evidence>
<dbReference type="GO" id="GO:0015288">
    <property type="term" value="F:porin activity"/>
    <property type="evidence" value="ECO:0007669"/>
    <property type="project" value="UniProtKB-KW"/>
</dbReference>
<dbReference type="EMBL" id="PVNP01000152">
    <property type="protein sequence ID" value="PRO72922.1"/>
    <property type="molecule type" value="Genomic_DNA"/>
</dbReference>
<evidence type="ECO:0000313" key="13">
    <source>
        <dbReference type="EMBL" id="PRO72922.1"/>
    </source>
</evidence>
<reference evidence="14" key="1">
    <citation type="journal article" date="2020" name="Int. J. Syst. Evol. Microbiol.">
        <title>Alteromonas alba sp. nov., a marine bacterium isolated from the seawater of the West Pacific Ocean.</title>
        <authorList>
            <person name="Sun C."/>
            <person name="Wu Y.-H."/>
            <person name="Xamxidin M."/>
            <person name="Cheng H."/>
            <person name="Xu X.-W."/>
        </authorList>
    </citation>
    <scope>NUCLEOTIDE SEQUENCE [LARGE SCALE GENOMIC DNA]</scope>
    <source>
        <strain evidence="14">190</strain>
    </source>
</reference>
<evidence type="ECO:0000256" key="1">
    <source>
        <dbReference type="ARBA" id="ARBA00004571"/>
    </source>
</evidence>
<dbReference type="GO" id="GO:0005509">
    <property type="term" value="F:calcium ion binding"/>
    <property type="evidence" value="ECO:0007669"/>
    <property type="project" value="InterPro"/>
</dbReference>
<dbReference type="Pfam" id="PF02412">
    <property type="entry name" value="TSP_3"/>
    <property type="match status" value="3"/>
</dbReference>
<dbReference type="Pfam" id="PF13505">
    <property type="entry name" value="OMP_b-brl"/>
    <property type="match status" value="1"/>
</dbReference>
<keyword evidence="7" id="KW-0626">Porin</keyword>